<dbReference type="PANTHER" id="PTHR10036">
    <property type="entry name" value="CD59 GLYCOPROTEIN"/>
    <property type="match status" value="1"/>
</dbReference>
<dbReference type="SUPFAM" id="SSF57302">
    <property type="entry name" value="Snake toxin-like"/>
    <property type="match status" value="1"/>
</dbReference>
<organism evidence="15 16">
    <name type="scientific">Myotis lucifugus</name>
    <name type="common">Little brown bat</name>
    <dbReference type="NCBI Taxonomy" id="59463"/>
    <lineage>
        <taxon>Eukaryota</taxon>
        <taxon>Metazoa</taxon>
        <taxon>Chordata</taxon>
        <taxon>Craniata</taxon>
        <taxon>Vertebrata</taxon>
        <taxon>Euteleostomi</taxon>
        <taxon>Mammalia</taxon>
        <taxon>Eutheria</taxon>
        <taxon>Laurasiatheria</taxon>
        <taxon>Chiroptera</taxon>
        <taxon>Yangochiroptera</taxon>
        <taxon>Vespertilionidae</taxon>
        <taxon>Myotis</taxon>
    </lineage>
</organism>
<dbReference type="FunCoup" id="G1PM32">
    <property type="interactions" value="225"/>
</dbReference>
<feature type="domain" description="UPAR/Ly6" evidence="14">
    <location>
        <begin position="26"/>
        <end position="107"/>
    </location>
</feature>
<keyword evidence="7" id="KW-1015">Disulfide bond</keyword>
<keyword evidence="8" id="KW-0325">Glycoprotein</keyword>
<dbReference type="Gene3D" id="2.10.60.10">
    <property type="entry name" value="CD59"/>
    <property type="match status" value="1"/>
</dbReference>
<keyword evidence="4" id="KW-0336">GPI-anchor</keyword>
<keyword evidence="6" id="KW-0472">Membrane</keyword>
<evidence type="ECO:0000256" key="2">
    <source>
        <dbReference type="ARBA" id="ARBA00011481"/>
    </source>
</evidence>
<dbReference type="GeneTree" id="ENSGT00390000016309"/>
<dbReference type="Proteomes" id="UP000001074">
    <property type="component" value="Unassembled WGS sequence"/>
</dbReference>
<protein>
    <recommendedName>
        <fullName evidence="3">CD59 glycoprotein</fullName>
    </recommendedName>
    <alternativeName>
        <fullName evidence="11">MAC-inhibitory protein</fullName>
    </alternativeName>
    <alternativeName>
        <fullName evidence="12">Membrane attack complex inhibition factor</fullName>
    </alternativeName>
    <alternativeName>
        <fullName evidence="10">Protectin</fullName>
    </alternativeName>
</protein>
<evidence type="ECO:0000256" key="10">
    <source>
        <dbReference type="ARBA" id="ARBA00029920"/>
    </source>
</evidence>
<comment type="subcellular location">
    <subcellularLocation>
        <location evidence="1">Cell membrane</location>
        <topology evidence="1">Lipid-anchor</topology>
        <topology evidence="1">GPI-anchor</topology>
    </subcellularLocation>
</comment>
<evidence type="ECO:0000259" key="14">
    <source>
        <dbReference type="SMART" id="SM00134"/>
    </source>
</evidence>
<dbReference type="OMA" id="CEYSRLA"/>
<dbReference type="GO" id="GO:0098552">
    <property type="term" value="C:side of membrane"/>
    <property type="evidence" value="ECO:0007669"/>
    <property type="project" value="UniProtKB-KW"/>
</dbReference>
<accession>G1PM32</accession>
<evidence type="ECO:0000256" key="13">
    <source>
        <dbReference type="SAM" id="SignalP"/>
    </source>
</evidence>
<reference evidence="15" key="2">
    <citation type="submission" date="2025-08" db="UniProtKB">
        <authorList>
            <consortium name="Ensembl"/>
        </authorList>
    </citation>
    <scope>IDENTIFICATION</scope>
</reference>
<dbReference type="GO" id="GO:0005886">
    <property type="term" value="C:plasma membrane"/>
    <property type="evidence" value="ECO:0007669"/>
    <property type="project" value="UniProtKB-SubCell"/>
</dbReference>
<dbReference type="InterPro" id="IPR018363">
    <property type="entry name" value="CD59_antigen_CS"/>
</dbReference>
<dbReference type="Pfam" id="PF25152">
    <property type="entry name" value="CD59"/>
    <property type="match status" value="1"/>
</dbReference>
<proteinExistence type="predicted"/>
<reference evidence="15" key="3">
    <citation type="submission" date="2025-09" db="UniProtKB">
        <authorList>
            <consortium name="Ensembl"/>
        </authorList>
    </citation>
    <scope>IDENTIFICATION</scope>
</reference>
<feature type="chain" id="PRO_5003418396" description="CD59 glycoprotein" evidence="13">
    <location>
        <begin position="26"/>
        <end position="116"/>
    </location>
</feature>
<dbReference type="InterPro" id="IPR016054">
    <property type="entry name" value="LY6_UPA_recep-like"/>
</dbReference>
<keyword evidence="9" id="KW-0449">Lipoprotein</keyword>
<evidence type="ECO:0000256" key="4">
    <source>
        <dbReference type="ARBA" id="ARBA00022622"/>
    </source>
</evidence>
<gene>
    <name evidence="15" type="primary">CD59</name>
</gene>
<sequence length="116" mass="12844">MGSKGGFTLLGLLIILSVLYDPGHSLRCYYCPNSVGACNRTTDCTANFDACLYVKTETRTYYQCWKFENCNYEYLSKNLGENTLQYECCQKDLCNKSGGTSITGTMALLVAPLLTA</sequence>
<evidence type="ECO:0000256" key="1">
    <source>
        <dbReference type="ARBA" id="ARBA00004609"/>
    </source>
</evidence>
<evidence type="ECO:0000313" key="16">
    <source>
        <dbReference type="Proteomes" id="UP000001074"/>
    </source>
</evidence>
<evidence type="ECO:0000256" key="8">
    <source>
        <dbReference type="ARBA" id="ARBA00023180"/>
    </source>
</evidence>
<evidence type="ECO:0000256" key="5">
    <source>
        <dbReference type="ARBA" id="ARBA00022729"/>
    </source>
</evidence>
<evidence type="ECO:0000256" key="11">
    <source>
        <dbReference type="ARBA" id="ARBA00031590"/>
    </source>
</evidence>
<comment type="subunit">
    <text evidence="2">Interacts with T-cell surface antigen CD2.</text>
</comment>
<evidence type="ECO:0000256" key="12">
    <source>
        <dbReference type="ARBA" id="ARBA00031867"/>
    </source>
</evidence>
<dbReference type="InParanoid" id="G1PM32"/>
<dbReference type="SMART" id="SM00134">
    <property type="entry name" value="LU"/>
    <property type="match status" value="1"/>
</dbReference>
<dbReference type="eggNOG" id="ENOG502SA4P">
    <property type="taxonomic scope" value="Eukaryota"/>
</dbReference>
<evidence type="ECO:0000256" key="6">
    <source>
        <dbReference type="ARBA" id="ARBA00023136"/>
    </source>
</evidence>
<dbReference type="STRING" id="59463.ENSMLUP00000011943"/>
<dbReference type="EMBL" id="AAPE02035455">
    <property type="status" value="NOT_ANNOTATED_CDS"/>
    <property type="molecule type" value="Genomic_DNA"/>
</dbReference>
<dbReference type="InterPro" id="IPR056949">
    <property type="entry name" value="CD59"/>
</dbReference>
<dbReference type="PANTHER" id="PTHR10036:SF24">
    <property type="entry name" value="CD59 GLYCOPROTEIN"/>
    <property type="match status" value="1"/>
</dbReference>
<evidence type="ECO:0000256" key="9">
    <source>
        <dbReference type="ARBA" id="ARBA00023288"/>
    </source>
</evidence>
<dbReference type="HOGENOM" id="CLU_147732_1_0_1"/>
<dbReference type="GO" id="GO:0001848">
    <property type="term" value="F:complement binding"/>
    <property type="evidence" value="ECO:0007669"/>
    <property type="project" value="TreeGrafter"/>
</dbReference>
<dbReference type="AlphaFoldDB" id="G1PM32"/>
<name>G1PM32_MYOLU</name>
<dbReference type="CDD" id="cd23554">
    <property type="entry name" value="TFP_LU_ECD_CD59"/>
    <property type="match status" value="1"/>
</dbReference>
<evidence type="ECO:0000256" key="3">
    <source>
        <dbReference type="ARBA" id="ARBA00015038"/>
    </source>
</evidence>
<reference evidence="15 16" key="1">
    <citation type="journal article" date="2011" name="Nature">
        <title>A high-resolution map of human evolutionary constraint using 29 mammals.</title>
        <authorList>
            <person name="Lindblad-Toh K."/>
            <person name="Garber M."/>
            <person name="Zuk O."/>
            <person name="Lin M.F."/>
            <person name="Parker B.J."/>
            <person name="Washietl S."/>
            <person name="Kheradpour P."/>
            <person name="Ernst J."/>
            <person name="Jordan G."/>
            <person name="Mauceli E."/>
            <person name="Ward L.D."/>
            <person name="Lowe C.B."/>
            <person name="Holloway A.K."/>
            <person name="Clamp M."/>
            <person name="Gnerre S."/>
            <person name="Alfoldi J."/>
            <person name="Beal K."/>
            <person name="Chang J."/>
            <person name="Clawson H."/>
            <person name="Cuff J."/>
            <person name="Di Palma F."/>
            <person name="Fitzgerald S."/>
            <person name="Flicek P."/>
            <person name="Guttman M."/>
            <person name="Hubisz M.J."/>
            <person name="Jaffe D.B."/>
            <person name="Jungreis I."/>
            <person name="Kent W.J."/>
            <person name="Kostka D."/>
            <person name="Lara M."/>
            <person name="Martins A.L."/>
            <person name="Massingham T."/>
            <person name="Moltke I."/>
            <person name="Raney B.J."/>
            <person name="Rasmussen M.D."/>
            <person name="Robinson J."/>
            <person name="Stark A."/>
            <person name="Vilella A.J."/>
            <person name="Wen J."/>
            <person name="Xie X."/>
            <person name="Zody M.C."/>
            <person name="Baldwin J."/>
            <person name="Bloom T."/>
            <person name="Chin C.W."/>
            <person name="Heiman D."/>
            <person name="Nicol R."/>
            <person name="Nusbaum C."/>
            <person name="Young S."/>
            <person name="Wilkinson J."/>
            <person name="Worley K.C."/>
            <person name="Kovar C.L."/>
            <person name="Muzny D.M."/>
            <person name="Gibbs R.A."/>
            <person name="Cree A."/>
            <person name="Dihn H.H."/>
            <person name="Fowler G."/>
            <person name="Jhangiani S."/>
            <person name="Joshi V."/>
            <person name="Lee S."/>
            <person name="Lewis L.R."/>
            <person name="Nazareth L.V."/>
            <person name="Okwuonu G."/>
            <person name="Santibanez J."/>
            <person name="Warren W.C."/>
            <person name="Mardis E.R."/>
            <person name="Weinstock G.M."/>
            <person name="Wilson R.K."/>
            <person name="Delehaunty K."/>
            <person name="Dooling D."/>
            <person name="Fronik C."/>
            <person name="Fulton L."/>
            <person name="Fulton B."/>
            <person name="Graves T."/>
            <person name="Minx P."/>
            <person name="Sodergren E."/>
            <person name="Birney E."/>
            <person name="Margulies E.H."/>
            <person name="Herrero J."/>
            <person name="Green E.D."/>
            <person name="Haussler D."/>
            <person name="Siepel A."/>
            <person name="Goldman N."/>
            <person name="Pollard K.S."/>
            <person name="Pedersen J.S."/>
            <person name="Lander E.S."/>
            <person name="Kellis M."/>
        </authorList>
    </citation>
    <scope>NUCLEOTIDE SEQUENCE [LARGE SCALE GENOMIC DNA]</scope>
</reference>
<dbReference type="InterPro" id="IPR045860">
    <property type="entry name" value="Snake_toxin-like_sf"/>
</dbReference>
<dbReference type="Ensembl" id="ENSMLUT00000013129.2">
    <property type="protein sequence ID" value="ENSMLUP00000011943.2"/>
    <property type="gene ID" value="ENSMLUG00000013131.2"/>
</dbReference>
<dbReference type="PROSITE" id="PS00983">
    <property type="entry name" value="LY6_UPAR"/>
    <property type="match status" value="1"/>
</dbReference>
<keyword evidence="5 13" id="KW-0732">Signal</keyword>
<evidence type="ECO:0000256" key="7">
    <source>
        <dbReference type="ARBA" id="ARBA00023157"/>
    </source>
</evidence>
<dbReference type="GO" id="GO:0001971">
    <property type="term" value="P:negative regulation of activation of membrane attack complex"/>
    <property type="evidence" value="ECO:0007669"/>
    <property type="project" value="TreeGrafter"/>
</dbReference>
<evidence type="ECO:0000313" key="15">
    <source>
        <dbReference type="Ensembl" id="ENSMLUP00000011943.2"/>
    </source>
</evidence>
<keyword evidence="16" id="KW-1185">Reference proteome</keyword>
<feature type="signal peptide" evidence="13">
    <location>
        <begin position="1"/>
        <end position="25"/>
    </location>
</feature>